<evidence type="ECO:0000313" key="6">
    <source>
        <dbReference type="Proteomes" id="UP000267128"/>
    </source>
</evidence>
<feature type="compositionally biased region" description="Gly residues" evidence="1">
    <location>
        <begin position="564"/>
        <end position="585"/>
    </location>
</feature>
<dbReference type="AlphaFoldDB" id="A0A3N0CPM1"/>
<keyword evidence="2" id="KW-0472">Membrane</keyword>
<feature type="domain" description="Predicted membrane protein YciQ-like C-terminal" evidence="4">
    <location>
        <begin position="284"/>
        <end position="510"/>
    </location>
</feature>
<feature type="transmembrane region" description="Helical" evidence="2">
    <location>
        <begin position="429"/>
        <end position="451"/>
    </location>
</feature>
<evidence type="ECO:0000259" key="4">
    <source>
        <dbReference type="Pfam" id="PF20990"/>
    </source>
</evidence>
<dbReference type="Pfam" id="PF20990">
    <property type="entry name" value="DUF2207_C"/>
    <property type="match status" value="1"/>
</dbReference>
<dbReference type="OrthoDB" id="143710at2"/>
<evidence type="ECO:0000259" key="3">
    <source>
        <dbReference type="Pfam" id="PF09972"/>
    </source>
</evidence>
<name>A0A3N0CPM1_9ACTN</name>
<sequence length="585" mass="61397">MKQLLARVLAMLVLAAVVAIGGISFSAVSSPSAPSESATITKYESDYDVKANGDVDIVERLTVDLPCCDRHGIFRLFDTRDPNVEKNRLIPKDITVTRDGRDEPFDVQSNERGRFRNVKIGSGDTTIQGEHVYRISYRIKGALTPGHDGSPTQFYWNLIGAGWVMPIKESDLTVHLPAPGTNLRCAEGAGSGAGSCTAEGDGTETIRVKTGPLAPNTPVTIKTDLDLATPDGDTRPWASKLDPILGQHPVLLGFVVVLAGLLGVAGAALSLQTREKQPPYPLMYAPPEGIGPAQAAYLMTEKVENKAFVATMMYAAEQGAVTLAQDGKSWTLTGTDKTDTWSRIDSVTQLAGTSLGVASPGAAFTASPSSVSSGQKLKTALSAFDANTKGWAKTSGLMENVGLGGFGGFFLLLLLGATVYLGAFNPFDMSIIAIVPGIFLITAISVGATGAGTRRTAAGRDLWSRVGGFYRTLSTPSAQDRFDFSGRKELYTSYLPWAVAFDCADEWAKKYRIETGEEPPAPNYFPTYTGVHAATFVNQMVDSFDSTVSSAISAYNATQSSSSSGGGGGGFSGGGGGGGGGGGSW</sequence>
<dbReference type="InterPro" id="IPR048389">
    <property type="entry name" value="YciQ-like_C"/>
</dbReference>
<keyword evidence="6" id="KW-1185">Reference proteome</keyword>
<gene>
    <name evidence="5" type="ORF">EFK50_05540</name>
</gene>
<organism evidence="5 6">
    <name type="scientific">Nocardioides marmoriginsengisoli</name>
    <dbReference type="NCBI Taxonomy" id="661483"/>
    <lineage>
        <taxon>Bacteria</taxon>
        <taxon>Bacillati</taxon>
        <taxon>Actinomycetota</taxon>
        <taxon>Actinomycetes</taxon>
        <taxon>Propionibacteriales</taxon>
        <taxon>Nocardioidaceae</taxon>
        <taxon>Nocardioides</taxon>
    </lineage>
</organism>
<reference evidence="5 6" key="1">
    <citation type="submission" date="2018-11" db="EMBL/GenBank/DDBJ databases">
        <authorList>
            <person name="Li F."/>
        </authorList>
    </citation>
    <scope>NUCLEOTIDE SEQUENCE [LARGE SCALE GENOMIC DNA]</scope>
    <source>
        <strain evidence="5 6">Gsoil 097</strain>
    </source>
</reference>
<protein>
    <submittedName>
        <fullName evidence="5">DUF2207 domain-containing protein</fullName>
    </submittedName>
</protein>
<dbReference type="Proteomes" id="UP000267128">
    <property type="component" value="Unassembled WGS sequence"/>
</dbReference>
<dbReference type="RefSeq" id="WP_123226520.1">
    <property type="nucleotide sequence ID" value="NZ_RJSE01000003.1"/>
</dbReference>
<feature type="transmembrane region" description="Helical" evidence="2">
    <location>
        <begin position="401"/>
        <end position="423"/>
    </location>
</feature>
<accession>A0A3N0CPM1</accession>
<feature type="domain" description="DUF2207" evidence="3">
    <location>
        <begin position="39"/>
        <end position="222"/>
    </location>
</feature>
<keyword evidence="2" id="KW-0812">Transmembrane</keyword>
<comment type="caution">
    <text evidence="5">The sequence shown here is derived from an EMBL/GenBank/DDBJ whole genome shotgun (WGS) entry which is preliminary data.</text>
</comment>
<evidence type="ECO:0000256" key="1">
    <source>
        <dbReference type="SAM" id="MobiDB-lite"/>
    </source>
</evidence>
<evidence type="ECO:0000313" key="5">
    <source>
        <dbReference type="EMBL" id="RNL65417.1"/>
    </source>
</evidence>
<dbReference type="InterPro" id="IPR018702">
    <property type="entry name" value="DUF2207"/>
</dbReference>
<dbReference type="Pfam" id="PF09972">
    <property type="entry name" value="DUF2207"/>
    <property type="match status" value="1"/>
</dbReference>
<feature type="region of interest" description="Disordered" evidence="1">
    <location>
        <begin position="558"/>
        <end position="585"/>
    </location>
</feature>
<feature type="transmembrane region" description="Helical" evidence="2">
    <location>
        <begin position="250"/>
        <end position="271"/>
    </location>
</feature>
<dbReference type="EMBL" id="RJSE01000003">
    <property type="protein sequence ID" value="RNL65417.1"/>
    <property type="molecule type" value="Genomic_DNA"/>
</dbReference>
<proteinExistence type="predicted"/>
<evidence type="ECO:0000256" key="2">
    <source>
        <dbReference type="SAM" id="Phobius"/>
    </source>
</evidence>
<keyword evidence="2" id="KW-1133">Transmembrane helix</keyword>